<feature type="compositionally biased region" description="Basic and acidic residues" evidence="2">
    <location>
        <begin position="329"/>
        <end position="347"/>
    </location>
</feature>
<protein>
    <submittedName>
        <fullName evidence="3">Uncharacterized protein</fullName>
    </submittedName>
</protein>
<dbReference type="EMBL" id="HBFQ01045396">
    <property type="protein sequence ID" value="CAD8857947.1"/>
    <property type="molecule type" value="Transcribed_RNA"/>
</dbReference>
<feature type="coiled-coil region" evidence="1">
    <location>
        <begin position="203"/>
        <end position="251"/>
    </location>
</feature>
<feature type="compositionally biased region" description="Basic and acidic residues" evidence="2">
    <location>
        <begin position="105"/>
        <end position="119"/>
    </location>
</feature>
<gene>
    <name evidence="3" type="ORF">NSCI0253_LOCUS32299</name>
</gene>
<sequence>MLDDLQFSSSRPSPFVEYPHVRVPSCSKTGRRRPAPPLTQRASPWLADIKPAQQWLPDASAAFLGAPGIFDESDSSAEAARLRRTVAELTARCERQVTELERTRVAVEETSERNSDATVREASSPKDGSSQRRRQRKLQRELSESACTPRSRVAPCTAFNVASSSRDGSTQTEVDPGMADTFAEQGRQLDAVHRESGQRGRELRRAQETARTLRAELKQEKSLVEQYQAQIDVLEAELRSATARQKKAEEERAVADWRLRAAQNHLGPSMSRSATPMLSSHRVRTCWVEGPSETSEPNATRLEAGLGNVAGGPCISVGSLSSSGSHTRSLSDRASARDPAPQRDGTERCPSVMGAAEMAMCGSSDEDSDSEEVAVFHPPPVGPKRYTKVGTPPMPGR</sequence>
<reference evidence="3" key="1">
    <citation type="submission" date="2021-01" db="EMBL/GenBank/DDBJ databases">
        <authorList>
            <person name="Corre E."/>
            <person name="Pelletier E."/>
            <person name="Niang G."/>
            <person name="Scheremetjew M."/>
            <person name="Finn R."/>
            <person name="Kale V."/>
            <person name="Holt S."/>
            <person name="Cochrane G."/>
            <person name="Meng A."/>
            <person name="Brown T."/>
            <person name="Cohen L."/>
        </authorList>
    </citation>
    <scope>NUCLEOTIDE SEQUENCE</scope>
</reference>
<evidence type="ECO:0000313" key="3">
    <source>
        <dbReference type="EMBL" id="CAD8857947.1"/>
    </source>
</evidence>
<keyword evidence="1" id="KW-0175">Coiled coil</keyword>
<dbReference type="AlphaFoldDB" id="A0A7S1AL52"/>
<feature type="region of interest" description="Disordered" evidence="2">
    <location>
        <begin position="105"/>
        <end position="149"/>
    </location>
</feature>
<evidence type="ECO:0000256" key="1">
    <source>
        <dbReference type="SAM" id="Coils"/>
    </source>
</evidence>
<feature type="compositionally biased region" description="Low complexity" evidence="2">
    <location>
        <begin position="317"/>
        <end position="328"/>
    </location>
</feature>
<organism evidence="3">
    <name type="scientific">Noctiluca scintillans</name>
    <name type="common">Sea sparkle</name>
    <name type="synonym">Red tide dinoflagellate</name>
    <dbReference type="NCBI Taxonomy" id="2966"/>
    <lineage>
        <taxon>Eukaryota</taxon>
        <taxon>Sar</taxon>
        <taxon>Alveolata</taxon>
        <taxon>Dinophyceae</taxon>
        <taxon>Noctilucales</taxon>
        <taxon>Noctilucaceae</taxon>
        <taxon>Noctiluca</taxon>
    </lineage>
</organism>
<proteinExistence type="predicted"/>
<name>A0A7S1AL52_NOCSC</name>
<accession>A0A7S1AL52</accession>
<evidence type="ECO:0000256" key="2">
    <source>
        <dbReference type="SAM" id="MobiDB-lite"/>
    </source>
</evidence>
<feature type="region of interest" description="Disordered" evidence="2">
    <location>
        <begin position="317"/>
        <end position="397"/>
    </location>
</feature>